<feature type="chain" id="PRO_5012552931" evidence="1">
    <location>
        <begin position="24"/>
        <end position="162"/>
    </location>
</feature>
<evidence type="ECO:0000313" key="2">
    <source>
        <dbReference type="EMBL" id="SMF78492.1"/>
    </source>
</evidence>
<keyword evidence="3" id="KW-1185">Reference proteome</keyword>
<keyword evidence="1" id="KW-0732">Signal</keyword>
<proteinExistence type="predicted"/>
<dbReference type="STRING" id="941907.SAMN06295910_2710"/>
<evidence type="ECO:0000256" key="1">
    <source>
        <dbReference type="SAM" id="SignalP"/>
    </source>
</evidence>
<dbReference type="AlphaFoldDB" id="A0A1X7H230"/>
<protein>
    <submittedName>
        <fullName evidence="2">SH3-like domain-containing protein</fullName>
    </submittedName>
</protein>
<gene>
    <name evidence="2" type="ORF">SAMN06295910_2710</name>
</gene>
<dbReference type="OrthoDB" id="9810773at2"/>
<reference evidence="3" key="1">
    <citation type="submission" date="2017-04" db="EMBL/GenBank/DDBJ databases">
        <authorList>
            <person name="Varghese N."/>
            <person name="Submissions S."/>
        </authorList>
    </citation>
    <scope>NUCLEOTIDE SEQUENCE [LARGE SCALE GENOMIC DNA]</scope>
    <source>
        <strain evidence="3">Dd16</strain>
    </source>
</reference>
<accession>A0A1X7H230</accession>
<dbReference type="RefSeq" id="WP_085219233.1">
    <property type="nucleotide sequence ID" value="NZ_LT840185.1"/>
</dbReference>
<evidence type="ECO:0000313" key="3">
    <source>
        <dbReference type="Proteomes" id="UP000192934"/>
    </source>
</evidence>
<name>A0A1X7H230_9SPHN</name>
<feature type="signal peptide" evidence="1">
    <location>
        <begin position="1"/>
        <end position="23"/>
    </location>
</feature>
<sequence>MLRPAMLAAAITAVALAAMPAAAQEKRKTPYWASISAGKALMRTGPGRNFPATWLYQRADLPIEVIEVYPNWRKIRDPGGTEGWMLVNLLSDTRTAIVQGSGELTMHKKPEAGAPVAYRVQPGVVGRISRCKAGWCRLDVKGKAGFIEARNLYGLKPGEELD</sequence>
<dbReference type="Proteomes" id="UP000192934">
    <property type="component" value="Chromosome I"/>
</dbReference>
<dbReference type="EMBL" id="LT840185">
    <property type="protein sequence ID" value="SMF78492.1"/>
    <property type="molecule type" value="Genomic_DNA"/>
</dbReference>
<dbReference type="InterPro" id="IPR010466">
    <property type="entry name" value="DUF1058"/>
</dbReference>
<organism evidence="2 3">
    <name type="scientific">Allosphingosinicella indica</name>
    <dbReference type="NCBI Taxonomy" id="941907"/>
    <lineage>
        <taxon>Bacteria</taxon>
        <taxon>Pseudomonadati</taxon>
        <taxon>Pseudomonadota</taxon>
        <taxon>Alphaproteobacteria</taxon>
        <taxon>Sphingomonadales</taxon>
        <taxon>Sphingomonadaceae</taxon>
        <taxon>Allosphingosinicella</taxon>
    </lineage>
</organism>
<dbReference type="Pfam" id="PF06347">
    <property type="entry name" value="SH3_4"/>
    <property type="match status" value="2"/>
</dbReference>